<dbReference type="KEGG" id="vgu:HYG85_02430"/>
<dbReference type="PANTHER" id="PTHR33866:SF1">
    <property type="entry name" value="S-ADENOSYLMETHIONINE DECARBOXYLASE PROENZYME"/>
    <property type="match status" value="1"/>
</dbReference>
<keyword evidence="3 10" id="KW-0068">Autocatalytic cleavage</keyword>
<evidence type="ECO:0000256" key="5">
    <source>
        <dbReference type="ARBA" id="ARBA00023115"/>
    </source>
</evidence>
<comment type="pathway">
    <text evidence="10">Amine and polyamine biosynthesis; S-adenosylmethioninamine biosynthesis; S-adenosylmethioninamine from S-adenosyl-L-methionine: step 1/1.</text>
</comment>
<feature type="active site" description="Schiff-base intermediate with substrate; via pyruvic acid" evidence="10">
    <location>
        <position position="116"/>
    </location>
</feature>
<evidence type="ECO:0000256" key="8">
    <source>
        <dbReference type="ARBA" id="ARBA00023270"/>
    </source>
</evidence>
<evidence type="ECO:0000256" key="9">
    <source>
        <dbReference type="ARBA" id="ARBA00023317"/>
    </source>
</evidence>
<accession>A0A8J8M7L4</accession>
<dbReference type="UniPathway" id="UPA00331">
    <property type="reaction ID" value="UER00451"/>
</dbReference>
<evidence type="ECO:0000256" key="6">
    <source>
        <dbReference type="ARBA" id="ARBA00023145"/>
    </source>
</evidence>
<comment type="PTM">
    <text evidence="10">Is synthesized initially as an inactive proenzyme. Formation of the active enzyme involves a self-maturation process in which the active site pyruvoyl group is generated from an internal serine residue via an autocatalytic post-translational modification. Two non-identical subunits are generated from the proenzyme in this reaction, and the pyruvate is formed at the N-terminus of the alpha chain, which is derived from the carboxyl end of the proenzyme. The post-translation cleavage follows an unusual pathway, termed non-hydrolytic serinolysis, in which the side chain hydroxyl group of the serine supplies its oxygen atom to form the C-terminus of the beta chain, while the remainder of the serine residue undergoes an oxidative deamination to produce ammonia and the pyruvoyl group blocking the N-terminus of the alpha chain.</text>
</comment>
<dbReference type="InterPro" id="IPR016067">
    <property type="entry name" value="S-AdoMet_deCO2ase_core"/>
</dbReference>
<keyword evidence="8 10" id="KW-0704">Schiff base</keyword>
<dbReference type="InterPro" id="IPR009165">
    <property type="entry name" value="S-AdoMet_deCO2ase_bac"/>
</dbReference>
<comment type="function">
    <text evidence="10">Catalyzes the decarboxylation of S-adenosylmethionine to S-adenosylmethioninamine (dcAdoMet), the propylamine donor required for the synthesis of the polyamines spermine and spermidine from the diamine putrescine.</text>
</comment>
<feature type="chain" id="PRO_5035349085" description="S-adenosylmethionine decarboxylase alpha chain" evidence="10">
    <location>
        <begin position="116"/>
        <end position="264"/>
    </location>
</feature>
<comment type="similarity">
    <text evidence="10">Belongs to the prokaryotic AdoMetDC family. Type 2 subfamily.</text>
</comment>
<name>A0A8J8M7L4_9FIRM</name>
<evidence type="ECO:0000256" key="7">
    <source>
        <dbReference type="ARBA" id="ARBA00023239"/>
    </source>
</evidence>
<evidence type="ECO:0000256" key="4">
    <source>
        <dbReference type="ARBA" id="ARBA00023066"/>
    </source>
</evidence>
<reference evidence="11 12" key="1">
    <citation type="submission" date="2020-07" db="EMBL/GenBank/DDBJ databases">
        <title>Vallitalea guaymasensis genome.</title>
        <authorList>
            <person name="Postec A."/>
        </authorList>
    </citation>
    <scope>NUCLEOTIDE SEQUENCE [LARGE SCALE GENOMIC DNA]</scope>
    <source>
        <strain evidence="11 12">Ra1766G1</strain>
    </source>
</reference>
<evidence type="ECO:0000313" key="11">
    <source>
        <dbReference type="EMBL" id="QUH27831.1"/>
    </source>
</evidence>
<keyword evidence="6 10" id="KW-0865">Zymogen</keyword>
<evidence type="ECO:0000256" key="10">
    <source>
        <dbReference type="HAMAP-Rule" id="MF_00465"/>
    </source>
</evidence>
<keyword evidence="12" id="KW-1185">Reference proteome</keyword>
<dbReference type="AlphaFoldDB" id="A0A8J8M7L4"/>
<dbReference type="GO" id="GO:0008295">
    <property type="term" value="P:spermidine biosynthetic process"/>
    <property type="evidence" value="ECO:0007669"/>
    <property type="project" value="UniProtKB-UniRule"/>
</dbReference>
<keyword evidence="9 10" id="KW-0670">Pyruvate</keyword>
<dbReference type="GO" id="GO:0005829">
    <property type="term" value="C:cytosol"/>
    <property type="evidence" value="ECO:0007669"/>
    <property type="project" value="TreeGrafter"/>
</dbReference>
<comment type="catalytic activity">
    <reaction evidence="10">
        <text>S-adenosyl-L-methionine + H(+) = S-adenosyl 3-(methylsulfanyl)propylamine + CO2</text>
        <dbReference type="Rhea" id="RHEA:15981"/>
        <dbReference type="ChEBI" id="CHEBI:15378"/>
        <dbReference type="ChEBI" id="CHEBI:16526"/>
        <dbReference type="ChEBI" id="CHEBI:57443"/>
        <dbReference type="ChEBI" id="CHEBI:59789"/>
        <dbReference type="EC" id="4.1.1.50"/>
    </reaction>
</comment>
<dbReference type="InterPro" id="IPR003826">
    <property type="entry name" value="AdoMetDC_fam_prok"/>
</dbReference>
<dbReference type="Pfam" id="PF02675">
    <property type="entry name" value="AdoMet_dc"/>
    <property type="match status" value="1"/>
</dbReference>
<keyword evidence="1 10" id="KW-0949">S-adenosyl-L-methionine</keyword>
<feature type="active site" description="Proton acceptor; for processing activity" evidence="10">
    <location>
        <position position="121"/>
    </location>
</feature>
<dbReference type="RefSeq" id="WP_244971264.1">
    <property type="nucleotide sequence ID" value="NZ_CP058561.1"/>
</dbReference>
<dbReference type="Proteomes" id="UP000677305">
    <property type="component" value="Chromosome"/>
</dbReference>
<dbReference type="EMBL" id="CP058561">
    <property type="protein sequence ID" value="QUH27831.1"/>
    <property type="molecule type" value="Genomic_DNA"/>
</dbReference>
<dbReference type="Gene3D" id="3.60.90.10">
    <property type="entry name" value="S-adenosylmethionine decarboxylase"/>
    <property type="match status" value="1"/>
</dbReference>
<evidence type="ECO:0000256" key="1">
    <source>
        <dbReference type="ARBA" id="ARBA00022691"/>
    </source>
</evidence>
<dbReference type="PIRSF" id="PIRSF001356">
    <property type="entry name" value="SAM_decarboxylas"/>
    <property type="match status" value="1"/>
</dbReference>
<dbReference type="PANTHER" id="PTHR33866">
    <property type="entry name" value="S-ADENOSYLMETHIONINE DECARBOXYLASE PROENZYME"/>
    <property type="match status" value="1"/>
</dbReference>
<evidence type="ECO:0000313" key="12">
    <source>
        <dbReference type="Proteomes" id="UP000677305"/>
    </source>
</evidence>
<dbReference type="EC" id="4.1.1.50" evidence="10"/>
<keyword evidence="2 10" id="KW-0210">Decarboxylase</keyword>
<dbReference type="NCBIfam" id="TIGR03331">
    <property type="entry name" value="SAM_DCase_Eco"/>
    <property type="match status" value="1"/>
</dbReference>
<gene>
    <name evidence="10 11" type="primary">speD</name>
    <name evidence="11" type="ORF">HYG85_02430</name>
</gene>
<feature type="site" description="Cleavage (non-hydrolytic); by autolysis" evidence="10">
    <location>
        <begin position="115"/>
        <end position="116"/>
    </location>
</feature>
<evidence type="ECO:0000256" key="3">
    <source>
        <dbReference type="ARBA" id="ARBA00022813"/>
    </source>
</evidence>
<sequence>MNKKYKLYGFNNLTKTLNMNFYNIYYIDGNELKDQYIDYINCNFSADNLTKVLRKVTKMIGANILNIAKQDYDPQGASVNLLISEGQIPVVKVDDSCNRGNLMPNDGHVVGHLDKSHVTVHTYPENNYHSNIYVVRIDIEVSTCGEISPLVVINYLIEQFGSDMVTLDYRVRGFSRDINGRKRYNDNNIKSIQEFISEDNKSCCELVDFNLPKENIYYTKMRNDDFEIDKHLFKLKEEDVQDKKVKCIIDKIKNELNTIFYGKQ</sequence>
<protein>
    <recommendedName>
        <fullName evidence="10">S-adenosylmethionine decarboxylase proenzyme</fullName>
        <shortName evidence="10">AdoMetDC</shortName>
        <shortName evidence="10">SAMDC</shortName>
        <ecNumber evidence="10">4.1.1.50</ecNumber>
    </recommendedName>
    <component>
        <recommendedName>
            <fullName evidence="10">S-adenosylmethionine decarboxylase beta chain</fullName>
        </recommendedName>
    </component>
    <component>
        <recommendedName>
            <fullName evidence="10">S-adenosylmethionine decarboxylase alpha chain</fullName>
        </recommendedName>
    </component>
</protein>
<keyword evidence="4 10" id="KW-0745">Spermidine biosynthesis</keyword>
<feature type="chain" id="PRO_5035349086" description="S-adenosylmethionine decarboxylase beta chain" evidence="10">
    <location>
        <begin position="1"/>
        <end position="115"/>
    </location>
</feature>
<dbReference type="SUPFAM" id="SSF56276">
    <property type="entry name" value="S-adenosylmethionine decarboxylase"/>
    <property type="match status" value="1"/>
</dbReference>
<feature type="active site" description="Proton donor; for catalytic activity" evidence="10">
    <location>
        <position position="144"/>
    </location>
</feature>
<feature type="modified residue" description="Pyruvic acid (Ser); by autocatalysis" evidence="10">
    <location>
        <position position="116"/>
    </location>
</feature>
<proteinExistence type="inferred from homology"/>
<keyword evidence="5 10" id="KW-0620">Polyamine biosynthesis</keyword>
<comment type="subunit">
    <text evidence="10">Heterooctamer of four alpha and four beta chains arranged as a tetramer of alpha/beta heterodimers.</text>
</comment>
<keyword evidence="7 10" id="KW-0456">Lyase</keyword>
<organism evidence="11 12">
    <name type="scientific">Vallitalea guaymasensis</name>
    <dbReference type="NCBI Taxonomy" id="1185412"/>
    <lineage>
        <taxon>Bacteria</taxon>
        <taxon>Bacillati</taxon>
        <taxon>Bacillota</taxon>
        <taxon>Clostridia</taxon>
        <taxon>Lachnospirales</taxon>
        <taxon>Vallitaleaceae</taxon>
        <taxon>Vallitalea</taxon>
    </lineage>
</organism>
<dbReference type="HAMAP" id="MF_00465">
    <property type="entry name" value="AdoMetDC_2"/>
    <property type="match status" value="1"/>
</dbReference>
<evidence type="ECO:0000256" key="2">
    <source>
        <dbReference type="ARBA" id="ARBA00022793"/>
    </source>
</evidence>
<dbReference type="GO" id="GO:0004014">
    <property type="term" value="F:adenosylmethionine decarboxylase activity"/>
    <property type="evidence" value="ECO:0007669"/>
    <property type="project" value="UniProtKB-UniRule"/>
</dbReference>
<comment type="cofactor">
    <cofactor evidence="10">
        <name>pyruvate</name>
        <dbReference type="ChEBI" id="CHEBI:15361"/>
    </cofactor>
    <text evidence="10">Binds 1 pyruvoyl group covalently per subunit.</text>
</comment>